<dbReference type="InterPro" id="IPR046095">
    <property type="entry name" value="DUF6113"/>
</dbReference>
<evidence type="ECO:0000313" key="3">
    <source>
        <dbReference type="EMBL" id="SEK28264.1"/>
    </source>
</evidence>
<evidence type="ECO:0008006" key="5">
    <source>
        <dbReference type="Google" id="ProtNLM"/>
    </source>
</evidence>
<dbReference type="EMBL" id="FOAZ01000001">
    <property type="protein sequence ID" value="SEK28264.1"/>
    <property type="molecule type" value="Genomic_DNA"/>
</dbReference>
<dbReference type="AlphaFoldDB" id="A0A1H7FR38"/>
<protein>
    <recommendedName>
        <fullName evidence="5">Integral membrane protein</fullName>
    </recommendedName>
</protein>
<gene>
    <name evidence="3" type="ORF">SAMN05414137_101363</name>
</gene>
<dbReference type="Proteomes" id="UP000183015">
    <property type="component" value="Unassembled WGS sequence"/>
</dbReference>
<sequence length="175" mass="17026">MSGGQPPGRGRAGGAGGAAGGGARVPAPRNGSPQPPVRSYPMSRPARMTTYVLLAVLGAAVGLSGALIVDLWSGGGLAIGAAGILALSYGGSMVTGTRTGALVPTAAWLAVLLAASISTPKGDLIWGGSATSVALLFLGMLGSVLALARPSLSPYHPGPSQSVLPPAGPHRDASQ</sequence>
<reference evidence="4" key="1">
    <citation type="submission" date="2016-10" db="EMBL/GenBank/DDBJ databases">
        <authorList>
            <person name="Varghese N."/>
        </authorList>
    </citation>
    <scope>NUCLEOTIDE SEQUENCE [LARGE SCALE GENOMIC DNA]</scope>
    <source>
        <strain evidence="4">DSM 45096 / BCRC 16803 / CGMCC 4.1857 / CIP 109030 / JCM 12277 / KCTC 19219 / NBRC 100920 / 33214</strain>
    </source>
</reference>
<dbReference type="Pfam" id="PF19608">
    <property type="entry name" value="DUF6113"/>
    <property type="match status" value="1"/>
</dbReference>
<name>A0A1H7FR38_STRJI</name>
<feature type="region of interest" description="Disordered" evidence="1">
    <location>
        <begin position="1"/>
        <end position="42"/>
    </location>
</feature>
<keyword evidence="2" id="KW-0472">Membrane</keyword>
<evidence type="ECO:0000313" key="4">
    <source>
        <dbReference type="Proteomes" id="UP000183015"/>
    </source>
</evidence>
<accession>A0A1H7FR38</accession>
<feature type="compositionally biased region" description="Gly residues" evidence="1">
    <location>
        <begin position="1"/>
        <end position="23"/>
    </location>
</feature>
<dbReference type="RefSeq" id="WP_052438290.1">
    <property type="nucleotide sequence ID" value="NZ_BBPN01000002.1"/>
</dbReference>
<organism evidence="3 4">
    <name type="scientific">Streptacidiphilus jiangxiensis</name>
    <dbReference type="NCBI Taxonomy" id="235985"/>
    <lineage>
        <taxon>Bacteria</taxon>
        <taxon>Bacillati</taxon>
        <taxon>Actinomycetota</taxon>
        <taxon>Actinomycetes</taxon>
        <taxon>Kitasatosporales</taxon>
        <taxon>Streptomycetaceae</taxon>
        <taxon>Streptacidiphilus</taxon>
    </lineage>
</organism>
<dbReference type="OrthoDB" id="3855478at2"/>
<keyword evidence="4" id="KW-1185">Reference proteome</keyword>
<dbReference type="eggNOG" id="ENOG50333MW">
    <property type="taxonomic scope" value="Bacteria"/>
</dbReference>
<keyword evidence="2" id="KW-0812">Transmembrane</keyword>
<keyword evidence="2" id="KW-1133">Transmembrane helix</keyword>
<evidence type="ECO:0000256" key="2">
    <source>
        <dbReference type="SAM" id="Phobius"/>
    </source>
</evidence>
<feature type="transmembrane region" description="Helical" evidence="2">
    <location>
        <begin position="48"/>
        <end position="69"/>
    </location>
</feature>
<proteinExistence type="predicted"/>
<evidence type="ECO:0000256" key="1">
    <source>
        <dbReference type="SAM" id="MobiDB-lite"/>
    </source>
</evidence>
<feature type="transmembrane region" description="Helical" evidence="2">
    <location>
        <begin position="101"/>
        <end position="118"/>
    </location>
</feature>
<dbReference type="STRING" id="235985.SAMN05414137_101363"/>
<feature type="transmembrane region" description="Helical" evidence="2">
    <location>
        <begin position="75"/>
        <end position="94"/>
    </location>
</feature>
<feature type="transmembrane region" description="Helical" evidence="2">
    <location>
        <begin position="124"/>
        <end position="148"/>
    </location>
</feature>